<protein>
    <submittedName>
        <fullName evidence="3">Uncharacterized protein</fullName>
    </submittedName>
</protein>
<keyword evidence="4" id="KW-1185">Reference proteome</keyword>
<proteinExistence type="inferred from homology"/>
<dbReference type="PANTHER" id="PTHR24321:SF12">
    <property type="entry name" value="SHORT-CHAIN DEHYDROGENASE_REDUCTASE FAMILY, PUTATIVE (AFU_ORTHOLOGUE AFUA_5G14340)-RELATED"/>
    <property type="match status" value="1"/>
</dbReference>
<dbReference type="HOGENOM" id="CLU_1866251_0_0_1"/>
<comment type="similarity">
    <text evidence="1">Belongs to the short-chain dehydrogenases/reductases (SDR) family.</text>
</comment>
<keyword evidence="2" id="KW-0560">Oxidoreductase</keyword>
<evidence type="ECO:0000313" key="4">
    <source>
        <dbReference type="Proteomes" id="UP000053617"/>
    </source>
</evidence>
<accession>A0A0D2J3R3</accession>
<dbReference type="AlphaFoldDB" id="A0A0D2J3R3"/>
<dbReference type="PANTHER" id="PTHR24321">
    <property type="entry name" value="DEHYDROGENASES, SHORT CHAIN"/>
    <property type="match status" value="1"/>
</dbReference>
<dbReference type="VEuPathDB" id="FungiDB:Z518_07178"/>
<organism evidence="3 4">
    <name type="scientific">Rhinocladiella mackenziei CBS 650.93</name>
    <dbReference type="NCBI Taxonomy" id="1442369"/>
    <lineage>
        <taxon>Eukaryota</taxon>
        <taxon>Fungi</taxon>
        <taxon>Dikarya</taxon>
        <taxon>Ascomycota</taxon>
        <taxon>Pezizomycotina</taxon>
        <taxon>Eurotiomycetes</taxon>
        <taxon>Chaetothyriomycetidae</taxon>
        <taxon>Chaetothyriales</taxon>
        <taxon>Herpotrichiellaceae</taxon>
        <taxon>Rhinocladiella</taxon>
    </lineage>
</organism>
<reference evidence="3 4" key="1">
    <citation type="submission" date="2015-01" db="EMBL/GenBank/DDBJ databases">
        <title>The Genome Sequence of Rhinocladiella mackenzie CBS 650.93.</title>
        <authorList>
            <consortium name="The Broad Institute Genomics Platform"/>
            <person name="Cuomo C."/>
            <person name="de Hoog S."/>
            <person name="Gorbushina A."/>
            <person name="Stielow B."/>
            <person name="Teixiera M."/>
            <person name="Abouelleil A."/>
            <person name="Chapman S.B."/>
            <person name="Priest M."/>
            <person name="Young S.K."/>
            <person name="Wortman J."/>
            <person name="Nusbaum C."/>
            <person name="Birren B."/>
        </authorList>
    </citation>
    <scope>NUCLEOTIDE SEQUENCE [LARGE SCALE GENOMIC DNA]</scope>
    <source>
        <strain evidence="3 4">CBS 650.93</strain>
    </source>
</reference>
<dbReference type="Proteomes" id="UP000053617">
    <property type="component" value="Unassembled WGS sequence"/>
</dbReference>
<dbReference type="PRINTS" id="PR00081">
    <property type="entry name" value="GDHRDH"/>
</dbReference>
<dbReference type="GeneID" id="25295249"/>
<evidence type="ECO:0000256" key="2">
    <source>
        <dbReference type="ARBA" id="ARBA00023002"/>
    </source>
</evidence>
<evidence type="ECO:0000256" key="1">
    <source>
        <dbReference type="ARBA" id="ARBA00006484"/>
    </source>
</evidence>
<dbReference type="InterPro" id="IPR002347">
    <property type="entry name" value="SDR_fam"/>
</dbReference>
<dbReference type="STRING" id="1442369.A0A0D2J3R3"/>
<gene>
    <name evidence="3" type="ORF">Z518_07178</name>
</gene>
<dbReference type="SUPFAM" id="SSF51735">
    <property type="entry name" value="NAD(P)-binding Rossmann-fold domains"/>
    <property type="match status" value="1"/>
</dbReference>
<dbReference type="RefSeq" id="XP_013270761.1">
    <property type="nucleotide sequence ID" value="XM_013415307.1"/>
</dbReference>
<dbReference type="GO" id="GO:0016491">
    <property type="term" value="F:oxidoreductase activity"/>
    <property type="evidence" value="ECO:0007669"/>
    <property type="project" value="UniProtKB-KW"/>
</dbReference>
<dbReference type="Gene3D" id="3.40.50.720">
    <property type="entry name" value="NAD(P)-binding Rossmann-like Domain"/>
    <property type="match status" value="1"/>
</dbReference>
<dbReference type="CDD" id="cd05233">
    <property type="entry name" value="SDR_c"/>
    <property type="match status" value="1"/>
</dbReference>
<dbReference type="Pfam" id="PF00106">
    <property type="entry name" value="adh_short"/>
    <property type="match status" value="1"/>
</dbReference>
<dbReference type="PRINTS" id="PR00080">
    <property type="entry name" value="SDRFAMILY"/>
</dbReference>
<dbReference type="EMBL" id="KN847479">
    <property type="protein sequence ID" value="KIX03625.1"/>
    <property type="molecule type" value="Genomic_DNA"/>
</dbReference>
<dbReference type="InterPro" id="IPR036291">
    <property type="entry name" value="NAD(P)-bd_dom_sf"/>
</dbReference>
<name>A0A0D2J3R3_9EURO</name>
<sequence>MTPLIGHAPPLVTIHYAVNNAGVSGRPRLRTHELEVDSYDRVQNINQRGVWLCQGAELRQMLKQEAILITRTGAPPQRGSIVNTSSIFARVSQPSVGAYSATKAGVLGITKTDACAYAKDGIRVNSVCPGSILTPRT</sequence>
<dbReference type="OrthoDB" id="5840532at2759"/>
<evidence type="ECO:0000313" key="3">
    <source>
        <dbReference type="EMBL" id="KIX03625.1"/>
    </source>
</evidence>